<dbReference type="Proteomes" id="UP000414233">
    <property type="component" value="Unassembled WGS sequence"/>
</dbReference>
<gene>
    <name evidence="2" type="ORF">PTE30175_00969</name>
</gene>
<name>A0A5E4SWS1_9BURK</name>
<keyword evidence="1" id="KW-0472">Membrane</keyword>
<dbReference type="AlphaFoldDB" id="A0A5E4SWS1"/>
<evidence type="ECO:0000256" key="1">
    <source>
        <dbReference type="SAM" id="Phobius"/>
    </source>
</evidence>
<keyword evidence="3" id="KW-1185">Reference proteome</keyword>
<keyword evidence="1" id="KW-0812">Transmembrane</keyword>
<reference evidence="2 3" key="1">
    <citation type="submission" date="2019-08" db="EMBL/GenBank/DDBJ databases">
        <authorList>
            <person name="Peeters C."/>
        </authorList>
    </citation>
    <scope>NUCLEOTIDE SEQUENCE [LARGE SCALE GENOMIC DNA]</scope>
    <source>
        <strain evidence="2 3">LMG 30175</strain>
    </source>
</reference>
<keyword evidence="1" id="KW-1133">Transmembrane helix</keyword>
<accession>A0A5E4SWS1</accession>
<protein>
    <submittedName>
        <fullName evidence="2">Uncharacterized protein</fullName>
    </submittedName>
</protein>
<sequence length="81" mass="9087">MIRIMAEFKLLLLLVLVYSASLLAAAYAISFSVAVIFMVRRGYFYYPLESFTFASKVGVVAGLTAGLTAWVACKLRELWQR</sequence>
<proteinExistence type="predicted"/>
<evidence type="ECO:0000313" key="2">
    <source>
        <dbReference type="EMBL" id="VVD79193.1"/>
    </source>
</evidence>
<evidence type="ECO:0000313" key="3">
    <source>
        <dbReference type="Proteomes" id="UP000414233"/>
    </source>
</evidence>
<feature type="transmembrane region" description="Helical" evidence="1">
    <location>
        <begin position="52"/>
        <end position="73"/>
    </location>
</feature>
<dbReference type="EMBL" id="CABPRZ010000003">
    <property type="protein sequence ID" value="VVD79193.1"/>
    <property type="molecule type" value="Genomic_DNA"/>
</dbReference>
<organism evidence="2 3">
    <name type="scientific">Pandoraea terrae</name>
    <dbReference type="NCBI Taxonomy" id="1537710"/>
    <lineage>
        <taxon>Bacteria</taxon>
        <taxon>Pseudomonadati</taxon>
        <taxon>Pseudomonadota</taxon>
        <taxon>Betaproteobacteria</taxon>
        <taxon>Burkholderiales</taxon>
        <taxon>Burkholderiaceae</taxon>
        <taxon>Pandoraea</taxon>
    </lineage>
</organism>